<evidence type="ECO:0000313" key="2">
    <source>
        <dbReference type="EMBL" id="QDV17750.1"/>
    </source>
</evidence>
<evidence type="ECO:0000313" key="3">
    <source>
        <dbReference type="Proteomes" id="UP000320839"/>
    </source>
</evidence>
<dbReference type="EMBL" id="CP036317">
    <property type="protein sequence ID" value="QDV17750.1"/>
    <property type="molecule type" value="Genomic_DNA"/>
</dbReference>
<evidence type="ECO:0000256" key="1">
    <source>
        <dbReference type="SAM" id="MobiDB-lite"/>
    </source>
</evidence>
<protein>
    <recommendedName>
        <fullName evidence="4">Transposase</fullName>
    </recommendedName>
</protein>
<feature type="compositionally biased region" description="Basic and acidic residues" evidence="1">
    <location>
        <begin position="10"/>
        <end position="21"/>
    </location>
</feature>
<dbReference type="RefSeq" id="WP_145455796.1">
    <property type="nucleotide sequence ID" value="NZ_CP036317.1"/>
</dbReference>
<accession>A0A518FN41</accession>
<organism evidence="2 3">
    <name type="scientific">Gimesia panareensis</name>
    <dbReference type="NCBI Taxonomy" id="2527978"/>
    <lineage>
        <taxon>Bacteria</taxon>
        <taxon>Pseudomonadati</taxon>
        <taxon>Planctomycetota</taxon>
        <taxon>Planctomycetia</taxon>
        <taxon>Planctomycetales</taxon>
        <taxon>Planctomycetaceae</taxon>
        <taxon>Gimesia</taxon>
    </lineage>
</organism>
<proteinExistence type="predicted"/>
<dbReference type="Proteomes" id="UP000320839">
    <property type="component" value="Chromosome"/>
</dbReference>
<reference evidence="2 3" key="1">
    <citation type="submission" date="2019-02" db="EMBL/GenBank/DDBJ databases">
        <title>Deep-cultivation of Planctomycetes and their phenomic and genomic characterization uncovers novel biology.</title>
        <authorList>
            <person name="Wiegand S."/>
            <person name="Jogler M."/>
            <person name="Boedeker C."/>
            <person name="Pinto D."/>
            <person name="Vollmers J."/>
            <person name="Rivas-Marin E."/>
            <person name="Kohn T."/>
            <person name="Peeters S.H."/>
            <person name="Heuer A."/>
            <person name="Rast P."/>
            <person name="Oberbeckmann S."/>
            <person name="Bunk B."/>
            <person name="Jeske O."/>
            <person name="Meyerdierks A."/>
            <person name="Storesund J.E."/>
            <person name="Kallscheuer N."/>
            <person name="Luecker S."/>
            <person name="Lage O.M."/>
            <person name="Pohl T."/>
            <person name="Merkel B.J."/>
            <person name="Hornburger P."/>
            <person name="Mueller R.-W."/>
            <person name="Bruemmer F."/>
            <person name="Labrenz M."/>
            <person name="Spormann A.M."/>
            <person name="Op den Camp H."/>
            <person name="Overmann J."/>
            <person name="Amann R."/>
            <person name="Jetten M.S.M."/>
            <person name="Mascher T."/>
            <person name="Medema M.H."/>
            <person name="Devos D.P."/>
            <person name="Kaster A.-K."/>
            <person name="Ovreas L."/>
            <person name="Rohde M."/>
            <person name="Galperin M.Y."/>
            <person name="Jogler C."/>
        </authorList>
    </citation>
    <scope>NUCLEOTIDE SEQUENCE [LARGE SCALE GENOMIC DNA]</scope>
    <source>
        <strain evidence="2 3">Pan153</strain>
    </source>
</reference>
<dbReference type="OrthoDB" id="8757337at2"/>
<feature type="region of interest" description="Disordered" evidence="1">
    <location>
        <begin position="1"/>
        <end position="21"/>
    </location>
</feature>
<name>A0A518FN41_9PLAN</name>
<dbReference type="NCBIfam" id="NF047593">
    <property type="entry name" value="IS66_ISAeme5_TnpA"/>
    <property type="match status" value="1"/>
</dbReference>
<sequence>MPAAQPTQRADQRRNPNREAFWRTTISDRMQSGLSIRAFCEREGLSEPTYHYWRRELKKRDAENTAKASFLPVEVQLPATPIEIVFSHGTTVRVGNGCDRATLETVLAALEQRAC</sequence>
<evidence type="ECO:0008006" key="4">
    <source>
        <dbReference type="Google" id="ProtNLM"/>
    </source>
</evidence>
<gene>
    <name evidence="2" type="ORF">Pan153_24050</name>
</gene>
<dbReference type="AlphaFoldDB" id="A0A518FN41"/>